<comment type="caution">
    <text evidence="2">The sequence shown here is derived from an EMBL/GenBank/DDBJ whole genome shotgun (WGS) entry which is preliminary data.</text>
</comment>
<feature type="compositionally biased region" description="Basic and acidic residues" evidence="1">
    <location>
        <begin position="1"/>
        <end position="10"/>
    </location>
</feature>
<evidence type="ECO:0000313" key="2">
    <source>
        <dbReference type="EMBL" id="KAL1407828.1"/>
    </source>
</evidence>
<dbReference type="GeneID" id="95988306"/>
<proteinExistence type="predicted"/>
<protein>
    <submittedName>
        <fullName evidence="2">Uncharacterized protein</fullName>
    </submittedName>
</protein>
<evidence type="ECO:0000313" key="3">
    <source>
        <dbReference type="Proteomes" id="UP001565368"/>
    </source>
</evidence>
<dbReference type="RefSeq" id="XP_069207772.1">
    <property type="nucleotide sequence ID" value="XM_069355701.1"/>
</dbReference>
<feature type="region of interest" description="Disordered" evidence="1">
    <location>
        <begin position="1"/>
        <end position="32"/>
    </location>
</feature>
<name>A0ABR3PZD3_9TREE</name>
<organism evidence="2 3">
    <name type="scientific">Vanrija albida</name>
    <dbReference type="NCBI Taxonomy" id="181172"/>
    <lineage>
        <taxon>Eukaryota</taxon>
        <taxon>Fungi</taxon>
        <taxon>Dikarya</taxon>
        <taxon>Basidiomycota</taxon>
        <taxon>Agaricomycotina</taxon>
        <taxon>Tremellomycetes</taxon>
        <taxon>Trichosporonales</taxon>
        <taxon>Trichosporonaceae</taxon>
        <taxon>Vanrija</taxon>
    </lineage>
</organism>
<keyword evidence="3" id="KW-1185">Reference proteome</keyword>
<dbReference type="EMBL" id="JBBXJM010000005">
    <property type="protein sequence ID" value="KAL1407828.1"/>
    <property type="molecule type" value="Genomic_DNA"/>
</dbReference>
<feature type="region of interest" description="Disordered" evidence="1">
    <location>
        <begin position="75"/>
        <end position="96"/>
    </location>
</feature>
<evidence type="ECO:0000256" key="1">
    <source>
        <dbReference type="SAM" id="MobiDB-lite"/>
    </source>
</evidence>
<reference evidence="2 3" key="1">
    <citation type="submission" date="2023-08" db="EMBL/GenBank/DDBJ databases">
        <title>Annotated Genome Sequence of Vanrija albida AlHP1.</title>
        <authorList>
            <person name="Herzog R."/>
        </authorList>
    </citation>
    <scope>NUCLEOTIDE SEQUENCE [LARGE SCALE GENOMIC DNA]</scope>
    <source>
        <strain evidence="2 3">AlHP1</strain>
    </source>
</reference>
<sequence length="265" mass="29033">MSSAVERRVGADNADNDSGIVSMSPVPAPKPTAHSRAEIAALLDTMDAGTLRALLLEGWDHPSVAHRIEEYASAQREREDAAAKAKRDLEASPPIDFDEHAEDARFHLVDKFRRDPPRIQVNRAFDVARHLEHLLDDIVDRTKAHPNWGTKHSAARTILRIYDVVLVQGRDAHIPEQVRTAATWWGAKMGAVLGLFDPEELDRQSDDDGAGWFQKLRATARRGKALGTLDSLEDEVGGVFVRAAGSGDADGAGTLAARRWESARG</sequence>
<dbReference type="Proteomes" id="UP001565368">
    <property type="component" value="Unassembled WGS sequence"/>
</dbReference>
<gene>
    <name evidence="2" type="ORF">Q8F55_007263</name>
</gene>
<feature type="compositionally biased region" description="Basic and acidic residues" evidence="1">
    <location>
        <begin position="75"/>
        <end position="90"/>
    </location>
</feature>
<accession>A0ABR3PZD3</accession>